<sequence length="533" mass="59286">VTPPSFVCKNNAMELTVVGDGTADELSVALNGEWAPLLYVATQCWHRELSNQGDLTFLVPYTSCGVSFRDGRFILDLRSKDKMIPLSCPYDLVSGLSVTNQPLPQREPSVYHKPPTGFPTKAIASQIVKEEHGFPFEQLARNAARIPAVHPRSHLLPKLPSLPGSFNLAVNFPFSLPIPTRPAHRDQTSKPVDLTPAPTSTPTPDPTVSSSEFIDNVQNPQPHYVSEQIHQELAAPVTKAPQSEHHYMQYPYTFQKPTSAFSQTEPPEYQPSRMPVPSAAVYQPYGLTQNFPKPNPLQVNSAFASLAPYIPPGYYLCPYYNQHPPVLPQMFQPPVPTQPLLYQKPGYQKPEITRFAPANPAVPPMKGYSEQQMTGAVASSPHDSGSQLFQPAQHFQASQYQPYLYQSSHDRPSSTTPSSLSSLLTPINLQSQTRQYPSYPAFQDARPAQPQYYQKLSQPSVSVQQPWSTSHLPVKSLSQESSPLILASSQTPEHLQYQTGGDQALDLYQRISSHSQYQPSQFPKFPYPALRPE</sequence>
<name>A0ABD0RXF7_CIRMR</name>
<keyword evidence="3" id="KW-1185">Reference proteome</keyword>
<protein>
    <submittedName>
        <fullName evidence="2">Uncharacterized protein</fullName>
    </submittedName>
</protein>
<proteinExistence type="predicted"/>
<evidence type="ECO:0000313" key="3">
    <source>
        <dbReference type="Proteomes" id="UP001529510"/>
    </source>
</evidence>
<feature type="non-terminal residue" evidence="2">
    <location>
        <position position="533"/>
    </location>
</feature>
<gene>
    <name evidence="2" type="ORF">M9458_001252</name>
</gene>
<comment type="caution">
    <text evidence="2">The sequence shown here is derived from an EMBL/GenBank/DDBJ whole genome shotgun (WGS) entry which is preliminary data.</text>
</comment>
<evidence type="ECO:0000313" key="2">
    <source>
        <dbReference type="EMBL" id="KAL0203234.1"/>
    </source>
</evidence>
<feature type="non-terminal residue" evidence="2">
    <location>
        <position position="1"/>
    </location>
</feature>
<dbReference type="Proteomes" id="UP001529510">
    <property type="component" value="Unassembled WGS sequence"/>
</dbReference>
<organism evidence="2 3">
    <name type="scientific">Cirrhinus mrigala</name>
    <name type="common">Mrigala</name>
    <dbReference type="NCBI Taxonomy" id="683832"/>
    <lineage>
        <taxon>Eukaryota</taxon>
        <taxon>Metazoa</taxon>
        <taxon>Chordata</taxon>
        <taxon>Craniata</taxon>
        <taxon>Vertebrata</taxon>
        <taxon>Euteleostomi</taxon>
        <taxon>Actinopterygii</taxon>
        <taxon>Neopterygii</taxon>
        <taxon>Teleostei</taxon>
        <taxon>Ostariophysi</taxon>
        <taxon>Cypriniformes</taxon>
        <taxon>Cyprinidae</taxon>
        <taxon>Labeoninae</taxon>
        <taxon>Labeonini</taxon>
        <taxon>Cirrhinus</taxon>
    </lineage>
</organism>
<dbReference type="EMBL" id="JAMKFB020000001">
    <property type="protein sequence ID" value="KAL0203234.1"/>
    <property type="molecule type" value="Genomic_DNA"/>
</dbReference>
<accession>A0ABD0RXF7</accession>
<evidence type="ECO:0000256" key="1">
    <source>
        <dbReference type="SAM" id="MobiDB-lite"/>
    </source>
</evidence>
<reference evidence="2 3" key="1">
    <citation type="submission" date="2024-05" db="EMBL/GenBank/DDBJ databases">
        <title>Genome sequencing and assembly of Indian major carp, Cirrhinus mrigala (Hamilton, 1822).</title>
        <authorList>
            <person name="Mohindra V."/>
            <person name="Chowdhury L.M."/>
            <person name="Lal K."/>
            <person name="Jena J.K."/>
        </authorList>
    </citation>
    <scope>NUCLEOTIDE SEQUENCE [LARGE SCALE GENOMIC DNA]</scope>
    <source>
        <strain evidence="2">CM1030</strain>
        <tissue evidence="2">Blood</tissue>
    </source>
</reference>
<feature type="region of interest" description="Disordered" evidence="1">
    <location>
        <begin position="356"/>
        <end position="388"/>
    </location>
</feature>
<dbReference type="AlphaFoldDB" id="A0ABD0RXF7"/>
<feature type="region of interest" description="Disordered" evidence="1">
    <location>
        <begin position="181"/>
        <end position="211"/>
    </location>
</feature>